<dbReference type="Pfam" id="PF03497">
    <property type="entry name" value="Anthrax_toxA"/>
    <property type="match status" value="1"/>
</dbReference>
<dbReference type="AlphaFoldDB" id="A0A7S2DY20"/>
<organism evidence="2">
    <name type="scientific">Octactis speculum</name>
    <dbReference type="NCBI Taxonomy" id="3111310"/>
    <lineage>
        <taxon>Eukaryota</taxon>
        <taxon>Sar</taxon>
        <taxon>Stramenopiles</taxon>
        <taxon>Ochrophyta</taxon>
        <taxon>Dictyochophyceae</taxon>
        <taxon>Dictyochales</taxon>
        <taxon>Dictyochaceae</taxon>
        <taxon>Octactis</taxon>
    </lineage>
</organism>
<dbReference type="SUPFAM" id="SSF81298">
    <property type="entry name" value="Adenylylcyclase toxin (the edema factor)"/>
    <property type="match status" value="1"/>
</dbReference>
<evidence type="ECO:0000259" key="1">
    <source>
        <dbReference type="Pfam" id="PF03497"/>
    </source>
</evidence>
<dbReference type="EMBL" id="HBGS01050853">
    <property type="protein sequence ID" value="CAD9467179.1"/>
    <property type="molecule type" value="Transcribed_RNA"/>
</dbReference>
<gene>
    <name evidence="2" type="ORF">DSPE1174_LOCUS26386</name>
</gene>
<name>A0A7S2DY20_9STRA</name>
<sequence length="587" mass="67574">MKWRKSMTLFDKNDPRHGIAKFFGDGDSRGPAGYLEEKCLEKRDDEETSEFFTVWRPTSNRAIKLMESGLGTGKSLNIKGKSAKQGKLSGYVPFLQIFENEHVKEVSTDSVNRVRIYYPTAELRNAAQGVFEPLMQEMIELETIARADIMKLMSGELELDQSGERKLDQHLILNMKDPRIELLDKPDIFGLEIPERLLWEAYVKKQDITRTGEFVTGRPSSVPFMVMNMHSIREKVHPDPVIYQLDIENAMNPVTLLMAYEEEKVRPVVSDFDPFLVASKNVTFEPLSQDQVECMARLIKTTQYILDNIHANENWTSAWLNAKEEQKTIYNEHEALVKVSSYGLGDPTTTNFIESCCHKLGEHGAVRHGAECFNYMFPQEIDDEDMLIVWSGLSDKTTPWKKVNRHELVQFLLDRVKDGFVFPPNPKWVLCDEGYYEIWQALHSTEESREKLRVWFPREAEVEEKIEAIRALHPLGFVSRVDMDQDEQESMIAMQELALKRKKTIRRAKFKLKLILIFLSIARKKNKTVKVDSLMSTTLTPDEVLKNELDKSDVTPEDNVTLLTSPTDEELALEVESDPKCCGFADF</sequence>
<dbReference type="InterPro" id="IPR035099">
    <property type="entry name" value="Anthrax_toxin_C-terminal"/>
</dbReference>
<dbReference type="GO" id="GO:0008294">
    <property type="term" value="F:calcium- and calmodulin-responsive adenylate cyclase activity"/>
    <property type="evidence" value="ECO:0007669"/>
    <property type="project" value="InterPro"/>
</dbReference>
<dbReference type="InterPro" id="IPR005165">
    <property type="entry name" value="Anthrax_toxin_edema_cen"/>
</dbReference>
<accession>A0A7S2DY20</accession>
<dbReference type="GO" id="GO:0005576">
    <property type="term" value="C:extracellular region"/>
    <property type="evidence" value="ECO:0007669"/>
    <property type="project" value="InterPro"/>
</dbReference>
<feature type="domain" description="Anthrax toxin edema factor central" evidence="1">
    <location>
        <begin position="53"/>
        <end position="112"/>
    </location>
</feature>
<reference evidence="2" key="1">
    <citation type="submission" date="2021-01" db="EMBL/GenBank/DDBJ databases">
        <authorList>
            <person name="Corre E."/>
            <person name="Pelletier E."/>
            <person name="Niang G."/>
            <person name="Scheremetjew M."/>
            <person name="Finn R."/>
            <person name="Kale V."/>
            <person name="Holt S."/>
            <person name="Cochrane G."/>
            <person name="Meng A."/>
            <person name="Brown T."/>
            <person name="Cohen L."/>
        </authorList>
    </citation>
    <scope>NUCLEOTIDE SEQUENCE</scope>
    <source>
        <strain evidence="2">CCMP1381</strain>
    </source>
</reference>
<proteinExistence type="predicted"/>
<evidence type="ECO:0000313" key="2">
    <source>
        <dbReference type="EMBL" id="CAD9467179.1"/>
    </source>
</evidence>
<protein>
    <recommendedName>
        <fullName evidence="1">Anthrax toxin edema factor central domain-containing protein</fullName>
    </recommendedName>
</protein>